<dbReference type="Gene3D" id="1.10.8.590">
    <property type="match status" value="1"/>
</dbReference>
<dbReference type="GO" id="GO:0005829">
    <property type="term" value="C:cytosol"/>
    <property type="evidence" value="ECO:0007669"/>
    <property type="project" value="TreeGrafter"/>
</dbReference>
<dbReference type="EMBL" id="WTUW01000002">
    <property type="protein sequence ID" value="MZR30328.1"/>
    <property type="molecule type" value="Genomic_DNA"/>
</dbReference>
<comment type="subunit">
    <text evidence="5">Homodimer.</text>
</comment>
<comment type="catalytic activity">
    <reaction evidence="5">
        <text>uridine(32) in tRNA + S-adenosyl-L-methionine = 2'-O-methyluridine(32) in tRNA + S-adenosyl-L-homocysteine + H(+)</text>
        <dbReference type="Rhea" id="RHEA:42936"/>
        <dbReference type="Rhea" id="RHEA-COMP:10107"/>
        <dbReference type="Rhea" id="RHEA-COMP:10290"/>
        <dbReference type="ChEBI" id="CHEBI:15378"/>
        <dbReference type="ChEBI" id="CHEBI:57856"/>
        <dbReference type="ChEBI" id="CHEBI:59789"/>
        <dbReference type="ChEBI" id="CHEBI:65315"/>
        <dbReference type="ChEBI" id="CHEBI:74478"/>
        <dbReference type="EC" id="2.1.1.200"/>
    </reaction>
</comment>
<feature type="domain" description="tRNA/rRNA methyltransferase SpoU type" evidence="6">
    <location>
        <begin position="8"/>
        <end position="158"/>
    </location>
</feature>
<dbReference type="CDD" id="cd18093">
    <property type="entry name" value="SpoU-like_TrmJ"/>
    <property type="match status" value="1"/>
</dbReference>
<evidence type="ECO:0000256" key="5">
    <source>
        <dbReference type="RuleBase" id="RU362024"/>
    </source>
</evidence>
<dbReference type="RefSeq" id="WP_161314922.1">
    <property type="nucleotide sequence ID" value="NZ_WTUW01000002.1"/>
</dbReference>
<evidence type="ECO:0000256" key="1">
    <source>
        <dbReference type="ARBA" id="ARBA00007228"/>
    </source>
</evidence>
<dbReference type="InterPro" id="IPR001537">
    <property type="entry name" value="SpoU_MeTrfase"/>
</dbReference>
<reference evidence="7 8" key="1">
    <citation type="submission" date="2019-12" db="EMBL/GenBank/DDBJ databases">
        <title>Snethiella sp. nov. sp. isolated from sea sand.</title>
        <authorList>
            <person name="Kim J."/>
            <person name="Jeong S.E."/>
            <person name="Jung H.S."/>
            <person name="Jeon C.O."/>
        </authorList>
    </citation>
    <scope>NUCLEOTIDE SEQUENCE [LARGE SCALE GENOMIC DNA]</scope>
    <source>
        <strain evidence="7 8">DP05</strain>
    </source>
</reference>
<comment type="subcellular location">
    <subcellularLocation>
        <location evidence="5">Cytoplasm</location>
    </subcellularLocation>
</comment>
<dbReference type="InterPro" id="IPR029028">
    <property type="entry name" value="Alpha/beta_knot_MTases"/>
</dbReference>
<evidence type="ECO:0000256" key="3">
    <source>
        <dbReference type="ARBA" id="ARBA00022679"/>
    </source>
</evidence>
<keyword evidence="3 7" id="KW-0808">Transferase</keyword>
<name>A0A6L8W5I3_9PROT</name>
<dbReference type="PANTHER" id="PTHR42786">
    <property type="entry name" value="TRNA/RRNA METHYLTRANSFERASE"/>
    <property type="match status" value="1"/>
</dbReference>
<keyword evidence="8" id="KW-1185">Reference proteome</keyword>
<keyword evidence="2 5" id="KW-0489">Methyltransferase</keyword>
<proteinExistence type="inferred from homology"/>
<dbReference type="GO" id="GO:0002128">
    <property type="term" value="P:tRNA nucleoside ribose methylation"/>
    <property type="evidence" value="ECO:0007669"/>
    <property type="project" value="TreeGrafter"/>
</dbReference>
<organism evidence="7 8">
    <name type="scientific">Sneathiella litorea</name>
    <dbReference type="NCBI Taxonomy" id="2606216"/>
    <lineage>
        <taxon>Bacteria</taxon>
        <taxon>Pseudomonadati</taxon>
        <taxon>Pseudomonadota</taxon>
        <taxon>Alphaproteobacteria</taxon>
        <taxon>Sneathiellales</taxon>
        <taxon>Sneathiellaceae</taxon>
        <taxon>Sneathiella</taxon>
    </lineage>
</organism>
<accession>A0A6L8W5I3</accession>
<dbReference type="Pfam" id="PF00588">
    <property type="entry name" value="SpoU_methylase"/>
    <property type="match status" value="1"/>
</dbReference>
<dbReference type="PIRSF" id="PIRSF004808">
    <property type="entry name" value="LasT"/>
    <property type="match status" value="1"/>
</dbReference>
<dbReference type="PANTHER" id="PTHR42786:SF7">
    <property type="entry name" value="TRNA_RRNA METHYLTRANSFERASE SPOU TYPE DOMAIN-CONTAINING PROTEIN"/>
    <property type="match status" value="1"/>
</dbReference>
<evidence type="ECO:0000313" key="8">
    <source>
        <dbReference type="Proteomes" id="UP000476030"/>
    </source>
</evidence>
<dbReference type="EC" id="2.1.1.200" evidence="5"/>
<dbReference type="InterPro" id="IPR029026">
    <property type="entry name" value="tRNA_m1G_MTases_N"/>
</dbReference>
<evidence type="ECO:0000313" key="7">
    <source>
        <dbReference type="EMBL" id="MZR30328.1"/>
    </source>
</evidence>
<evidence type="ECO:0000256" key="4">
    <source>
        <dbReference type="ARBA" id="ARBA00022691"/>
    </source>
</evidence>
<keyword evidence="4 5" id="KW-0949">S-adenosyl-L-methionine</keyword>
<keyword evidence="5" id="KW-0963">Cytoplasm</keyword>
<gene>
    <name evidence="5" type="primary">trmJ</name>
    <name evidence="7" type="ORF">GQE98_06725</name>
</gene>
<comment type="catalytic activity">
    <reaction evidence="5">
        <text>cytidine(32) in tRNA + S-adenosyl-L-methionine = 2'-O-methylcytidine(32) in tRNA + S-adenosyl-L-homocysteine + H(+)</text>
        <dbReference type="Rhea" id="RHEA:42932"/>
        <dbReference type="Rhea" id="RHEA-COMP:10288"/>
        <dbReference type="Rhea" id="RHEA-COMP:10289"/>
        <dbReference type="ChEBI" id="CHEBI:15378"/>
        <dbReference type="ChEBI" id="CHEBI:57856"/>
        <dbReference type="ChEBI" id="CHEBI:59789"/>
        <dbReference type="ChEBI" id="CHEBI:74495"/>
        <dbReference type="ChEBI" id="CHEBI:82748"/>
        <dbReference type="EC" id="2.1.1.200"/>
    </reaction>
</comment>
<dbReference type="GO" id="GO:0160206">
    <property type="term" value="F:tRNA (cytidine(32)/uridine(32)-2'-O)-methyltransferase activity"/>
    <property type="evidence" value="ECO:0007669"/>
    <property type="project" value="UniProtKB-EC"/>
</dbReference>
<keyword evidence="5" id="KW-0819">tRNA processing</keyword>
<comment type="caution">
    <text evidence="7">The sequence shown here is derived from an EMBL/GenBank/DDBJ whole genome shotgun (WGS) entry which is preliminary data.</text>
</comment>
<comment type="function">
    <text evidence="5">Catalyzes the formation of 2'O-methylated cytidine (Cm32) or 2'O-methylated uridine (Um32) at position 32 in tRNA.</text>
</comment>
<evidence type="ECO:0000259" key="6">
    <source>
        <dbReference type="Pfam" id="PF00588"/>
    </source>
</evidence>
<dbReference type="SUPFAM" id="SSF75217">
    <property type="entry name" value="alpha/beta knot"/>
    <property type="match status" value="1"/>
</dbReference>
<dbReference type="InterPro" id="IPR004384">
    <property type="entry name" value="RNA_MeTrfase_TrmJ/LasT"/>
</dbReference>
<comment type="similarity">
    <text evidence="1">Belongs to the class IV-like SAM-binding methyltransferase superfamily. RNA methyltransferase TrmH family.</text>
</comment>
<protein>
    <recommendedName>
        <fullName evidence="5">tRNA (cytidine/uridine-2'-O-)-methyltransferase TrmJ</fullName>
        <ecNumber evidence="5">2.1.1.200</ecNumber>
    </recommendedName>
    <alternativeName>
        <fullName evidence="5">tRNA (cytidine(32)/uridine(32)-2'-O)-methyltransferase</fullName>
    </alternativeName>
    <alternativeName>
        <fullName evidence="5">tRNA Cm32/Um32 methyltransferase</fullName>
    </alternativeName>
</protein>
<dbReference type="NCBIfam" id="TIGR00050">
    <property type="entry name" value="rRNA_methyl_1"/>
    <property type="match status" value="1"/>
</dbReference>
<sequence>MSSEPMPAIILVEPQMGENIGATARAMLNFGLTDLRLVSPRDGWPNERAVAMASRADIVLENTRVFETTAEAIADLNHVFATTARTRDVIKKIATPRAAAAELRAHAVAGSQTGILFGKESVGLSREDVTLADSIISVPLNPDFSSINLAQAVLLVAYEWFQTGDATPPVQVHNEERPANKAELSHLFDRIERELDARGYFDPIMQRKHVILQNMRNMFQRLGLMESDVRAFQGIIKGLTMKLKDKNNDRDTP</sequence>
<dbReference type="Proteomes" id="UP000476030">
    <property type="component" value="Unassembled WGS sequence"/>
</dbReference>
<dbReference type="GO" id="GO:0003723">
    <property type="term" value="F:RNA binding"/>
    <property type="evidence" value="ECO:0007669"/>
    <property type="project" value="InterPro"/>
</dbReference>
<dbReference type="AlphaFoldDB" id="A0A6L8W5I3"/>
<dbReference type="Gene3D" id="3.40.1280.10">
    <property type="match status" value="1"/>
</dbReference>
<evidence type="ECO:0000256" key="2">
    <source>
        <dbReference type="ARBA" id="ARBA00022603"/>
    </source>
</evidence>